<dbReference type="AlphaFoldDB" id="A0A3T1DF07"/>
<dbReference type="GO" id="GO:0000166">
    <property type="term" value="F:nucleotide binding"/>
    <property type="evidence" value="ECO:0007669"/>
    <property type="project" value="InterPro"/>
</dbReference>
<evidence type="ECO:0000313" key="4">
    <source>
        <dbReference type="EMBL" id="BBI36548.1"/>
    </source>
</evidence>
<keyword evidence="1" id="KW-0560">Oxidoreductase</keyword>
<sequence length="337" mass="37686">MIKVGLVGLGSMGRTHLDVYARLEREGFPIKLVAVFDIDERKFNGATQESNLIELNPEYDLSKINTYTDAELFYKEEMDMVDITLPTFLHDTFTIRSLNKGLHVLCEKPIALDSDRGASMVEAAAATGKSLMIGHCLRFWPEYEYLKSVVDSGEFGKVKAANFYRGGNEPGWSYENWMLQVDKSGGALVDLHIHDVDMINWLFGEPEAVSALCSENYDIVSAHFRYPDGKIIQAQGDLSLPGEVPFEMSYRVHLDKATLVFKYGQLTVYPAEGASWVYEHAGDLGVYREIKYFAERLISGEAIATSPPEASLLALRIVEAERRSSSEGGQFVQIGDR</sequence>
<dbReference type="OrthoDB" id="9815825at2"/>
<name>A0A3T1DF07_9BACL</name>
<proteinExistence type="predicted"/>
<dbReference type="InterPro" id="IPR050463">
    <property type="entry name" value="Gfo/Idh/MocA_oxidrdct_glycsds"/>
</dbReference>
<evidence type="ECO:0000259" key="3">
    <source>
        <dbReference type="Pfam" id="PF22725"/>
    </source>
</evidence>
<dbReference type="PANTHER" id="PTHR43818:SF11">
    <property type="entry name" value="BCDNA.GH03377"/>
    <property type="match status" value="1"/>
</dbReference>
<dbReference type="EMBL" id="AP019400">
    <property type="protein sequence ID" value="BBI36548.1"/>
    <property type="molecule type" value="Genomic_DNA"/>
</dbReference>
<dbReference type="SUPFAM" id="SSF55347">
    <property type="entry name" value="Glyceraldehyde-3-phosphate dehydrogenase-like, C-terminal domain"/>
    <property type="match status" value="1"/>
</dbReference>
<dbReference type="RefSeq" id="WP_130616051.1">
    <property type="nucleotide sequence ID" value="NZ_AP019400.1"/>
</dbReference>
<dbReference type="KEGG" id="cohn:KCTCHS21_59470"/>
<protein>
    <recommendedName>
        <fullName evidence="6">Oxidoreductase</fullName>
    </recommendedName>
</protein>
<feature type="domain" description="GFO/IDH/MocA-like oxidoreductase" evidence="3">
    <location>
        <begin position="143"/>
        <end position="259"/>
    </location>
</feature>
<reference evidence="4 5" key="1">
    <citation type="submission" date="2019-01" db="EMBL/GenBank/DDBJ databases">
        <title>Complete genome sequence of Cohnella hallensis HS21 isolated from Korean fir (Abies koreana) rhizospheric soil.</title>
        <authorList>
            <person name="Jiang L."/>
            <person name="Kang S.W."/>
            <person name="Kim S."/>
            <person name="Jung J."/>
            <person name="Kim C.Y."/>
            <person name="Kim D.H."/>
            <person name="Kim S.W."/>
            <person name="Lee J."/>
        </authorList>
    </citation>
    <scope>NUCLEOTIDE SEQUENCE [LARGE SCALE GENOMIC DNA]</scope>
    <source>
        <strain evidence="4 5">HS21</strain>
    </source>
</reference>
<keyword evidence="5" id="KW-1185">Reference proteome</keyword>
<evidence type="ECO:0000256" key="1">
    <source>
        <dbReference type="ARBA" id="ARBA00023002"/>
    </source>
</evidence>
<accession>A0A3T1DF07</accession>
<feature type="domain" description="Gfo/Idh/MocA-like oxidoreductase N-terminal" evidence="2">
    <location>
        <begin position="2"/>
        <end position="135"/>
    </location>
</feature>
<evidence type="ECO:0000313" key="5">
    <source>
        <dbReference type="Proteomes" id="UP000289856"/>
    </source>
</evidence>
<evidence type="ECO:0008006" key="6">
    <source>
        <dbReference type="Google" id="ProtNLM"/>
    </source>
</evidence>
<dbReference type="Gene3D" id="3.30.360.10">
    <property type="entry name" value="Dihydrodipicolinate Reductase, domain 2"/>
    <property type="match status" value="1"/>
</dbReference>
<dbReference type="SUPFAM" id="SSF51735">
    <property type="entry name" value="NAD(P)-binding Rossmann-fold domains"/>
    <property type="match status" value="1"/>
</dbReference>
<dbReference type="PANTHER" id="PTHR43818">
    <property type="entry name" value="BCDNA.GH03377"/>
    <property type="match status" value="1"/>
</dbReference>
<dbReference type="InterPro" id="IPR000683">
    <property type="entry name" value="Gfo/Idh/MocA-like_OxRdtase_N"/>
</dbReference>
<dbReference type="Proteomes" id="UP000289856">
    <property type="component" value="Chromosome"/>
</dbReference>
<dbReference type="InterPro" id="IPR055170">
    <property type="entry name" value="GFO_IDH_MocA-like_dom"/>
</dbReference>
<dbReference type="InterPro" id="IPR036291">
    <property type="entry name" value="NAD(P)-bd_dom_sf"/>
</dbReference>
<dbReference type="Pfam" id="PF01408">
    <property type="entry name" value="GFO_IDH_MocA"/>
    <property type="match status" value="1"/>
</dbReference>
<dbReference type="Pfam" id="PF22725">
    <property type="entry name" value="GFO_IDH_MocA_C3"/>
    <property type="match status" value="1"/>
</dbReference>
<gene>
    <name evidence="4" type="ORF">KCTCHS21_59470</name>
</gene>
<evidence type="ECO:0000259" key="2">
    <source>
        <dbReference type="Pfam" id="PF01408"/>
    </source>
</evidence>
<organism evidence="4 5">
    <name type="scientific">Cohnella abietis</name>
    <dbReference type="NCBI Taxonomy" id="2507935"/>
    <lineage>
        <taxon>Bacteria</taxon>
        <taxon>Bacillati</taxon>
        <taxon>Bacillota</taxon>
        <taxon>Bacilli</taxon>
        <taxon>Bacillales</taxon>
        <taxon>Paenibacillaceae</taxon>
        <taxon>Cohnella</taxon>
    </lineage>
</organism>
<dbReference type="Gene3D" id="3.40.50.720">
    <property type="entry name" value="NAD(P)-binding Rossmann-like Domain"/>
    <property type="match status" value="1"/>
</dbReference>
<dbReference type="GO" id="GO:0016491">
    <property type="term" value="F:oxidoreductase activity"/>
    <property type="evidence" value="ECO:0007669"/>
    <property type="project" value="UniProtKB-KW"/>
</dbReference>